<dbReference type="EMBL" id="WTPW01000527">
    <property type="protein sequence ID" value="KAF0502327.1"/>
    <property type="molecule type" value="Genomic_DNA"/>
</dbReference>
<dbReference type="Pfam" id="PF02666">
    <property type="entry name" value="PS_Dcarbxylase"/>
    <property type="match status" value="1"/>
</dbReference>
<comment type="caution">
    <text evidence="3">The sequence shown here is derived from an EMBL/GenBank/DDBJ whole genome shotgun (WGS) entry which is preliminary data.</text>
</comment>
<name>A0A8H4AJC1_GIGMA</name>
<dbReference type="OrthoDB" id="5973539at2759"/>
<proteinExistence type="predicted"/>
<sequence length="404" mass="45616">MPSQALGPFPTPATYHPMVQGLMNMIKRNKWEDKFIKAVSDAYNSGVEETTHIKTLPDFYDYLHYFLTWVPREDDTGNLVHNMMSIMYFVLDQESVKSLQSPIQPSSYPNQPLTELSQWMVYFSFALGQFLNTPESLTEESLRSFYNTENYCMNLYEAPREGWHSFNDFFARKLLPGARPIESPDNPAVIVSPADSTFNGSWDISNTSIVVLKDLPWTIGELLANSQYKDDFAGGTFMHSFLVPYNYHRVHTPIEGKVLEAIVIPGQTYCDVTIKKDSRGKKTLKPSRKFLRTDEIDIPDPPGYQFCQTRGLLVIDSPKIGKVAVLPVGMAHVSSVVLSTKAGAELRKGDEIAYFQFGGSDVCILFQKQSQVELLAKDGVFYPMGKQIAVSHTAVQESRKNKNM</sequence>
<dbReference type="PANTHER" id="PTHR10067">
    <property type="entry name" value="PHOSPHATIDYLSERINE DECARBOXYLASE"/>
    <property type="match status" value="1"/>
</dbReference>
<dbReference type="PANTHER" id="PTHR10067:SF13">
    <property type="entry name" value="PHOSPHATIDYLSERINE DECARBOXYLASE"/>
    <property type="match status" value="1"/>
</dbReference>
<keyword evidence="1" id="KW-0210">Decarboxylase</keyword>
<gene>
    <name evidence="3" type="ORF">F8M41_019846</name>
</gene>
<dbReference type="GO" id="GO:0008654">
    <property type="term" value="P:phospholipid biosynthetic process"/>
    <property type="evidence" value="ECO:0007669"/>
    <property type="project" value="InterPro"/>
</dbReference>
<keyword evidence="4" id="KW-1185">Reference proteome</keyword>
<evidence type="ECO:0000256" key="1">
    <source>
        <dbReference type="ARBA" id="ARBA00022793"/>
    </source>
</evidence>
<dbReference type="GO" id="GO:0004609">
    <property type="term" value="F:phosphatidylserine decarboxylase activity"/>
    <property type="evidence" value="ECO:0007669"/>
    <property type="project" value="InterPro"/>
</dbReference>
<evidence type="ECO:0000256" key="2">
    <source>
        <dbReference type="ARBA" id="ARBA00023239"/>
    </source>
</evidence>
<evidence type="ECO:0000313" key="3">
    <source>
        <dbReference type="EMBL" id="KAF0502327.1"/>
    </source>
</evidence>
<dbReference type="Proteomes" id="UP000439903">
    <property type="component" value="Unassembled WGS sequence"/>
</dbReference>
<accession>A0A8H4AJC1</accession>
<evidence type="ECO:0000313" key="4">
    <source>
        <dbReference type="Proteomes" id="UP000439903"/>
    </source>
</evidence>
<protein>
    <submittedName>
        <fullName evidence="3">Phosphatidylserine decarboxylase-related protein</fullName>
    </submittedName>
</protein>
<dbReference type="AlphaFoldDB" id="A0A8H4AJC1"/>
<dbReference type="InterPro" id="IPR003817">
    <property type="entry name" value="PS_Dcarbxylase"/>
</dbReference>
<organism evidence="3 4">
    <name type="scientific">Gigaspora margarita</name>
    <dbReference type="NCBI Taxonomy" id="4874"/>
    <lineage>
        <taxon>Eukaryota</taxon>
        <taxon>Fungi</taxon>
        <taxon>Fungi incertae sedis</taxon>
        <taxon>Mucoromycota</taxon>
        <taxon>Glomeromycotina</taxon>
        <taxon>Glomeromycetes</taxon>
        <taxon>Diversisporales</taxon>
        <taxon>Gigasporaceae</taxon>
        <taxon>Gigaspora</taxon>
    </lineage>
</organism>
<reference evidence="3 4" key="1">
    <citation type="journal article" date="2019" name="Environ. Microbiol.">
        <title>At the nexus of three kingdoms: the genome of the mycorrhizal fungus Gigaspora margarita provides insights into plant, endobacterial and fungal interactions.</title>
        <authorList>
            <person name="Venice F."/>
            <person name="Ghignone S."/>
            <person name="Salvioli di Fossalunga A."/>
            <person name="Amselem J."/>
            <person name="Novero M."/>
            <person name="Xianan X."/>
            <person name="Sedzielewska Toro K."/>
            <person name="Morin E."/>
            <person name="Lipzen A."/>
            <person name="Grigoriev I.V."/>
            <person name="Henrissat B."/>
            <person name="Martin F.M."/>
            <person name="Bonfante P."/>
        </authorList>
    </citation>
    <scope>NUCLEOTIDE SEQUENCE [LARGE SCALE GENOMIC DNA]</scope>
    <source>
        <strain evidence="3 4">BEG34</strain>
    </source>
</reference>
<keyword evidence="2" id="KW-0456">Lyase</keyword>